<dbReference type="RefSeq" id="XP_005819627.1">
    <property type="nucleotide sequence ID" value="XM_005819570.1"/>
</dbReference>
<dbReference type="EnsemblProtists" id="EKX32647">
    <property type="protein sequence ID" value="EKX32647"/>
    <property type="gene ID" value="GUITHDRAFT_156264"/>
</dbReference>
<reference evidence="5" key="2">
    <citation type="submission" date="2012-11" db="EMBL/GenBank/DDBJ databases">
        <authorList>
            <person name="Kuo A."/>
            <person name="Curtis B.A."/>
            <person name="Tanifuji G."/>
            <person name="Burki F."/>
            <person name="Gruber A."/>
            <person name="Irimia M."/>
            <person name="Maruyama S."/>
            <person name="Arias M.C."/>
            <person name="Ball S.G."/>
            <person name="Gile G.H."/>
            <person name="Hirakawa Y."/>
            <person name="Hopkins J.F."/>
            <person name="Rensing S.A."/>
            <person name="Schmutz J."/>
            <person name="Symeonidi A."/>
            <person name="Elias M."/>
            <person name="Eveleigh R.J."/>
            <person name="Herman E.K."/>
            <person name="Klute M.J."/>
            <person name="Nakayama T."/>
            <person name="Obornik M."/>
            <person name="Reyes-Prieto A."/>
            <person name="Armbrust E.V."/>
            <person name="Aves S.J."/>
            <person name="Beiko R.G."/>
            <person name="Coutinho P."/>
            <person name="Dacks J.B."/>
            <person name="Durnford D.G."/>
            <person name="Fast N.M."/>
            <person name="Green B.R."/>
            <person name="Grisdale C."/>
            <person name="Hempe F."/>
            <person name="Henrissat B."/>
            <person name="Hoppner M.P."/>
            <person name="Ishida K.-I."/>
            <person name="Kim E."/>
            <person name="Koreny L."/>
            <person name="Kroth P.G."/>
            <person name="Liu Y."/>
            <person name="Malik S.-B."/>
            <person name="Maier U.G."/>
            <person name="McRose D."/>
            <person name="Mock T."/>
            <person name="Neilson J.A."/>
            <person name="Onodera N.T."/>
            <person name="Poole A.M."/>
            <person name="Pritham E.J."/>
            <person name="Richards T.A."/>
            <person name="Rocap G."/>
            <person name="Roy S.W."/>
            <person name="Sarai C."/>
            <person name="Schaack S."/>
            <person name="Shirato S."/>
            <person name="Slamovits C.H."/>
            <person name="Spencer D.F."/>
            <person name="Suzuki S."/>
            <person name="Worden A.Z."/>
            <person name="Zauner S."/>
            <person name="Barry K."/>
            <person name="Bell C."/>
            <person name="Bharti A.K."/>
            <person name="Crow J.A."/>
            <person name="Grimwood J."/>
            <person name="Kramer R."/>
            <person name="Lindquist E."/>
            <person name="Lucas S."/>
            <person name="Salamov A."/>
            <person name="McFadden G.I."/>
            <person name="Lane C.E."/>
            <person name="Keeling P.J."/>
            <person name="Gray M.W."/>
            <person name="Grigoriev I.V."/>
            <person name="Archibald J.M."/>
        </authorList>
    </citation>
    <scope>NUCLEOTIDE SEQUENCE</scope>
    <source>
        <strain evidence="5">CCMP2712</strain>
    </source>
</reference>
<dbReference type="PANTHER" id="PTHR12828:SF3">
    <property type="entry name" value="PROTEASOME MATURATION PROTEIN"/>
    <property type="match status" value="1"/>
</dbReference>
<dbReference type="KEGG" id="gtt:GUITHDRAFT_156264"/>
<dbReference type="EMBL" id="JH993178">
    <property type="protein sequence ID" value="EKX32647.1"/>
    <property type="molecule type" value="Genomic_DNA"/>
</dbReference>
<protein>
    <recommendedName>
        <fullName evidence="6">Proteasome maturation factor UMP1</fullName>
    </recommendedName>
</protein>
<name>L1I960_GUITC</name>
<dbReference type="GO" id="GO:0043248">
    <property type="term" value="P:proteasome assembly"/>
    <property type="evidence" value="ECO:0007669"/>
    <property type="project" value="InterPro"/>
</dbReference>
<evidence type="ECO:0000313" key="3">
    <source>
        <dbReference type="EMBL" id="EKX32647.1"/>
    </source>
</evidence>
<dbReference type="STRING" id="905079.L1I960"/>
<evidence type="ECO:0000256" key="2">
    <source>
        <dbReference type="ARBA" id="ARBA00043974"/>
    </source>
</evidence>
<dbReference type="HOGENOM" id="CLU_1963776_0_0_1"/>
<keyword evidence="5" id="KW-1185">Reference proteome</keyword>
<organism evidence="3">
    <name type="scientific">Guillardia theta (strain CCMP2712)</name>
    <name type="common">Cryptophyte</name>
    <dbReference type="NCBI Taxonomy" id="905079"/>
    <lineage>
        <taxon>Eukaryota</taxon>
        <taxon>Cryptophyceae</taxon>
        <taxon>Pyrenomonadales</taxon>
        <taxon>Geminigeraceae</taxon>
        <taxon>Guillardia</taxon>
    </lineage>
</organism>
<dbReference type="OrthoDB" id="15001at2759"/>
<gene>
    <name evidence="3" type="ORF">GUITHDRAFT_156264</name>
</gene>
<dbReference type="Proteomes" id="UP000011087">
    <property type="component" value="Unassembled WGS sequence"/>
</dbReference>
<dbReference type="PaxDb" id="55529-EKX32647"/>
<evidence type="ECO:0000256" key="1">
    <source>
        <dbReference type="ARBA" id="ARBA00023186"/>
    </source>
</evidence>
<reference evidence="4" key="3">
    <citation type="submission" date="2015-06" db="UniProtKB">
        <authorList>
            <consortium name="EnsemblProtists"/>
        </authorList>
    </citation>
    <scope>IDENTIFICATION</scope>
</reference>
<dbReference type="OMA" id="THHAMEV"/>
<reference evidence="3 5" key="1">
    <citation type="journal article" date="2012" name="Nature">
        <title>Algal genomes reveal evolutionary mosaicism and the fate of nucleomorphs.</title>
        <authorList>
            <consortium name="DOE Joint Genome Institute"/>
            <person name="Curtis B.A."/>
            <person name="Tanifuji G."/>
            <person name="Burki F."/>
            <person name="Gruber A."/>
            <person name="Irimia M."/>
            <person name="Maruyama S."/>
            <person name="Arias M.C."/>
            <person name="Ball S.G."/>
            <person name="Gile G.H."/>
            <person name="Hirakawa Y."/>
            <person name="Hopkins J.F."/>
            <person name="Kuo A."/>
            <person name="Rensing S.A."/>
            <person name="Schmutz J."/>
            <person name="Symeonidi A."/>
            <person name="Elias M."/>
            <person name="Eveleigh R.J."/>
            <person name="Herman E.K."/>
            <person name="Klute M.J."/>
            <person name="Nakayama T."/>
            <person name="Obornik M."/>
            <person name="Reyes-Prieto A."/>
            <person name="Armbrust E.V."/>
            <person name="Aves S.J."/>
            <person name="Beiko R.G."/>
            <person name="Coutinho P."/>
            <person name="Dacks J.B."/>
            <person name="Durnford D.G."/>
            <person name="Fast N.M."/>
            <person name="Green B.R."/>
            <person name="Grisdale C.J."/>
            <person name="Hempel F."/>
            <person name="Henrissat B."/>
            <person name="Hoppner M.P."/>
            <person name="Ishida K."/>
            <person name="Kim E."/>
            <person name="Koreny L."/>
            <person name="Kroth P.G."/>
            <person name="Liu Y."/>
            <person name="Malik S.B."/>
            <person name="Maier U.G."/>
            <person name="McRose D."/>
            <person name="Mock T."/>
            <person name="Neilson J.A."/>
            <person name="Onodera N.T."/>
            <person name="Poole A.M."/>
            <person name="Pritham E.J."/>
            <person name="Richards T.A."/>
            <person name="Rocap G."/>
            <person name="Roy S.W."/>
            <person name="Sarai C."/>
            <person name="Schaack S."/>
            <person name="Shirato S."/>
            <person name="Slamovits C.H."/>
            <person name="Spencer D.F."/>
            <person name="Suzuki S."/>
            <person name="Worden A.Z."/>
            <person name="Zauner S."/>
            <person name="Barry K."/>
            <person name="Bell C."/>
            <person name="Bharti A.K."/>
            <person name="Crow J.A."/>
            <person name="Grimwood J."/>
            <person name="Kramer R."/>
            <person name="Lindquist E."/>
            <person name="Lucas S."/>
            <person name="Salamov A."/>
            <person name="McFadden G.I."/>
            <person name="Lane C.E."/>
            <person name="Keeling P.J."/>
            <person name="Gray M.W."/>
            <person name="Grigoriev I.V."/>
            <person name="Archibald J.M."/>
        </authorList>
    </citation>
    <scope>NUCLEOTIDE SEQUENCE</scope>
    <source>
        <strain evidence="3 5">CCMP2712</strain>
    </source>
</reference>
<dbReference type="GO" id="GO:0005737">
    <property type="term" value="C:cytoplasm"/>
    <property type="evidence" value="ECO:0007669"/>
    <property type="project" value="TreeGrafter"/>
</dbReference>
<sequence>MAEWQLRAKNERKGVRQDVQEEFSLQSHLKTFSAKSFEDYKQTLVRTQGIHAAMRLNMENTILAQYRRMPGFHSEFVGLDTMQDGIQNVGFEDILNDPRESPAMPISLHEGMEQLLNINPSVEPRPSH</sequence>
<dbReference type="GeneID" id="17289386"/>
<dbReference type="AlphaFoldDB" id="L1I960"/>
<accession>L1I960</accession>
<comment type="similarity">
    <text evidence="2">Belongs to the POMP/UMP1 family.</text>
</comment>
<dbReference type="PANTHER" id="PTHR12828">
    <property type="entry name" value="PROTEASOME MATURATION PROTEIN UMP1"/>
    <property type="match status" value="1"/>
</dbReference>
<keyword evidence="1" id="KW-0143">Chaperone</keyword>
<evidence type="ECO:0000313" key="5">
    <source>
        <dbReference type="Proteomes" id="UP000011087"/>
    </source>
</evidence>
<evidence type="ECO:0008006" key="6">
    <source>
        <dbReference type="Google" id="ProtNLM"/>
    </source>
</evidence>
<evidence type="ECO:0000313" key="4">
    <source>
        <dbReference type="EnsemblProtists" id="EKX32647"/>
    </source>
</evidence>
<dbReference type="InterPro" id="IPR008012">
    <property type="entry name" value="Ump1"/>
</dbReference>
<dbReference type="Pfam" id="PF05348">
    <property type="entry name" value="UMP1"/>
    <property type="match status" value="1"/>
</dbReference>
<proteinExistence type="inferred from homology"/>
<dbReference type="eggNOG" id="KOG3061">
    <property type="taxonomic scope" value="Eukaryota"/>
</dbReference>
<dbReference type="GO" id="GO:0005634">
    <property type="term" value="C:nucleus"/>
    <property type="evidence" value="ECO:0007669"/>
    <property type="project" value="TreeGrafter"/>
</dbReference>